<organism evidence="1">
    <name type="scientific">marine sediment metagenome</name>
    <dbReference type="NCBI Taxonomy" id="412755"/>
    <lineage>
        <taxon>unclassified sequences</taxon>
        <taxon>metagenomes</taxon>
        <taxon>ecological metagenomes</taxon>
    </lineage>
</organism>
<accession>X1RMD0</accession>
<name>X1RMD0_9ZZZZ</name>
<gene>
    <name evidence="1" type="ORF">S12H4_00242</name>
</gene>
<reference evidence="1" key="1">
    <citation type="journal article" date="2014" name="Front. Microbiol.">
        <title>High frequency of phylogenetically diverse reductive dehalogenase-homologous genes in deep subseafloor sedimentary metagenomes.</title>
        <authorList>
            <person name="Kawai M."/>
            <person name="Futagami T."/>
            <person name="Toyoda A."/>
            <person name="Takaki Y."/>
            <person name="Nishi S."/>
            <person name="Hori S."/>
            <person name="Arai W."/>
            <person name="Tsubouchi T."/>
            <person name="Morono Y."/>
            <person name="Uchiyama I."/>
            <person name="Ito T."/>
            <person name="Fujiyama A."/>
            <person name="Inagaki F."/>
            <person name="Takami H."/>
        </authorList>
    </citation>
    <scope>NUCLEOTIDE SEQUENCE</scope>
    <source>
        <strain evidence="1">Expedition CK06-06</strain>
    </source>
</reference>
<comment type="caution">
    <text evidence="1">The sequence shown here is derived from an EMBL/GenBank/DDBJ whole genome shotgun (WGS) entry which is preliminary data.</text>
</comment>
<evidence type="ECO:0000313" key="1">
    <source>
        <dbReference type="EMBL" id="GAI68116.1"/>
    </source>
</evidence>
<proteinExistence type="predicted"/>
<protein>
    <submittedName>
        <fullName evidence="1">Uncharacterized protein</fullName>
    </submittedName>
</protein>
<dbReference type="AlphaFoldDB" id="X1RMD0"/>
<sequence>MKDKTTIIPSELGKLLGTQLARPTIVTPKIIEEGKEIVRPDALQAVVQLAQLGQLTKIRKALEKTGKSLEKQEFQGELDPRTLDATDELQFITFIHDFPYVPWISAFFINKGPNAARVAINRPYDQFELGANETRTISRAHAEERIRTIFYVCDPGETASIEVTGEY</sequence>
<dbReference type="EMBL" id="BARW01000020">
    <property type="protein sequence ID" value="GAI68116.1"/>
    <property type="molecule type" value="Genomic_DNA"/>
</dbReference>